<sequence length="111" mass="12542">MRAEFAGKGNGRLNDDRFAHSRPGAQHGCIALIATFLHFLGEQLDDIEILRMDGYHLPCLSHFTEHFINLAQIQRRNCVFHAFLVIVDKLIGFGIDGVSPEELEAHNARFL</sequence>
<evidence type="ECO:0000313" key="1">
    <source>
        <dbReference type="EMBL" id="MPN62566.1"/>
    </source>
</evidence>
<dbReference type="EMBL" id="VSSQ01140739">
    <property type="protein sequence ID" value="MPN62566.1"/>
    <property type="molecule type" value="Genomic_DNA"/>
</dbReference>
<protein>
    <submittedName>
        <fullName evidence="1">Uncharacterized protein</fullName>
    </submittedName>
</protein>
<reference evidence="1" key="1">
    <citation type="submission" date="2019-08" db="EMBL/GenBank/DDBJ databases">
        <authorList>
            <person name="Kucharzyk K."/>
            <person name="Murdoch R.W."/>
            <person name="Higgins S."/>
            <person name="Loffler F."/>
        </authorList>
    </citation>
    <scope>NUCLEOTIDE SEQUENCE</scope>
</reference>
<accession>A0A645JGI7</accession>
<comment type="caution">
    <text evidence="1">The sequence shown here is derived from an EMBL/GenBank/DDBJ whole genome shotgun (WGS) entry which is preliminary data.</text>
</comment>
<gene>
    <name evidence="1" type="ORF">SDC9_210315</name>
</gene>
<name>A0A645JGI7_9ZZZZ</name>
<proteinExistence type="predicted"/>
<organism evidence="1">
    <name type="scientific">bioreactor metagenome</name>
    <dbReference type="NCBI Taxonomy" id="1076179"/>
    <lineage>
        <taxon>unclassified sequences</taxon>
        <taxon>metagenomes</taxon>
        <taxon>ecological metagenomes</taxon>
    </lineage>
</organism>
<dbReference type="AlphaFoldDB" id="A0A645JGI7"/>